<accession>A0A927K781</accession>
<organism evidence="2 3">
    <name type="scientific">Nocardioides donggukensis</name>
    <dbReference type="NCBI Taxonomy" id="2774019"/>
    <lineage>
        <taxon>Bacteria</taxon>
        <taxon>Bacillati</taxon>
        <taxon>Actinomycetota</taxon>
        <taxon>Actinomycetes</taxon>
        <taxon>Propionibacteriales</taxon>
        <taxon>Nocardioidaceae</taxon>
        <taxon>Nocardioides</taxon>
    </lineage>
</organism>
<keyword evidence="1" id="KW-0812">Transmembrane</keyword>
<protein>
    <submittedName>
        <fullName evidence="2">Uncharacterized protein</fullName>
    </submittedName>
</protein>
<sequence length="83" mass="8354">MTNAEQETSDDRGLVGDAVLGLSPSGYILVGWVVGLVGGLVLGNADERSSVIMGALIASIGSIMLLVGIVAQGVAIGIRSTRD</sequence>
<dbReference type="AlphaFoldDB" id="A0A927K781"/>
<gene>
    <name evidence="2" type="ORF">IE331_12460</name>
</gene>
<feature type="transmembrane region" description="Helical" evidence="1">
    <location>
        <begin position="25"/>
        <end position="43"/>
    </location>
</feature>
<name>A0A927K781_9ACTN</name>
<dbReference type="RefSeq" id="WP_192143736.1">
    <property type="nucleotide sequence ID" value="NZ_JACYXZ010000003.1"/>
</dbReference>
<evidence type="ECO:0000313" key="3">
    <source>
        <dbReference type="Proteomes" id="UP000616839"/>
    </source>
</evidence>
<keyword evidence="1" id="KW-1133">Transmembrane helix</keyword>
<keyword evidence="3" id="KW-1185">Reference proteome</keyword>
<dbReference type="EMBL" id="JACYXZ010000003">
    <property type="protein sequence ID" value="MBD8870440.1"/>
    <property type="molecule type" value="Genomic_DNA"/>
</dbReference>
<reference evidence="2" key="1">
    <citation type="submission" date="2020-09" db="EMBL/GenBank/DDBJ databases">
        <title>Nocardioides sp. strain MJB4 16S ribosomal RNA gene Genome sequencing and assembly.</title>
        <authorList>
            <person name="Kim I."/>
        </authorList>
    </citation>
    <scope>NUCLEOTIDE SEQUENCE</scope>
    <source>
        <strain evidence="2">MJB4</strain>
    </source>
</reference>
<dbReference type="Proteomes" id="UP000616839">
    <property type="component" value="Unassembled WGS sequence"/>
</dbReference>
<comment type="caution">
    <text evidence="2">The sequence shown here is derived from an EMBL/GenBank/DDBJ whole genome shotgun (WGS) entry which is preliminary data.</text>
</comment>
<evidence type="ECO:0000256" key="1">
    <source>
        <dbReference type="SAM" id="Phobius"/>
    </source>
</evidence>
<feature type="transmembrane region" description="Helical" evidence="1">
    <location>
        <begin position="55"/>
        <end position="78"/>
    </location>
</feature>
<evidence type="ECO:0000313" key="2">
    <source>
        <dbReference type="EMBL" id="MBD8870440.1"/>
    </source>
</evidence>
<keyword evidence="1" id="KW-0472">Membrane</keyword>
<proteinExistence type="predicted"/>